<comment type="subcellular location">
    <subcellularLocation>
        <location evidence="4">Cytoplasm</location>
    </subcellularLocation>
</comment>
<gene>
    <name evidence="7" type="ORF">cpu_21800</name>
</gene>
<evidence type="ECO:0000259" key="6">
    <source>
        <dbReference type="PROSITE" id="PS51721"/>
    </source>
</evidence>
<dbReference type="SUPFAM" id="SSF52540">
    <property type="entry name" value="P-loop containing nucleoside triphosphate hydrolases"/>
    <property type="match status" value="1"/>
</dbReference>
<keyword evidence="3 4" id="KW-0342">GTP-binding</keyword>
<protein>
    <recommendedName>
        <fullName evidence="1 4">Ribosome biogenesis GTPase A</fullName>
    </recommendedName>
</protein>
<dbReference type="CDD" id="cd01856">
    <property type="entry name" value="YlqF"/>
    <property type="match status" value="1"/>
</dbReference>
<reference evidence="8" key="1">
    <citation type="submission" date="2016-12" db="EMBL/GenBank/DDBJ databases">
        <title>Draft Genome Sequences od Carboxydothermus pertinax and islandicus, Hydrogenogenic Carboxydotrophic Bacteria.</title>
        <authorList>
            <person name="Fukuyama Y."/>
            <person name="Ohmae K."/>
            <person name="Yoneda Y."/>
            <person name="Yoshida T."/>
            <person name="Sako Y."/>
        </authorList>
    </citation>
    <scope>NUCLEOTIDE SEQUENCE [LARGE SCALE GENOMIC DNA]</scope>
    <source>
        <strain evidence="8">Ug1</strain>
    </source>
</reference>
<evidence type="ECO:0000313" key="8">
    <source>
        <dbReference type="Proteomes" id="UP000187485"/>
    </source>
</evidence>
<feature type="binding site" evidence="5">
    <location>
        <begin position="57"/>
        <end position="60"/>
    </location>
    <ligand>
        <name>GTP</name>
        <dbReference type="ChEBI" id="CHEBI:37565"/>
    </ligand>
</feature>
<dbReference type="Gene3D" id="3.40.50.300">
    <property type="entry name" value="P-loop containing nucleotide triphosphate hydrolases"/>
    <property type="match status" value="1"/>
</dbReference>
<keyword evidence="4" id="KW-0963">Cytoplasm</keyword>
<evidence type="ECO:0000256" key="2">
    <source>
        <dbReference type="ARBA" id="ARBA00022741"/>
    </source>
</evidence>
<dbReference type="STRING" id="870242.cpu_21800"/>
<sequence>MINWYPGHMFKTKKALIEQIKLIDVVLEIRDARIPISSQNPDIDEICQNKPRIILFNKKDLADIEKTEKIIKKISWPQEVYYSLVDTWEFQGLREVWRIIDYVHGQIKDKWQKKGLRPRPLRGIVVGIPNVGKSTIINRLLKKSVKTGAKPGVTRGVQWIKLSDKLELMDTPGVLWPRLGDQEVGLKLGATGSISDEVLPVVEVATWLLKILLEEGKPEFFARFSLNGNENIPEVFAKIGQKRGLFKKVKEPDYDKIALVILKEFRQGLLGKYTLDNM</sequence>
<dbReference type="InterPro" id="IPR023179">
    <property type="entry name" value="GTP-bd_ortho_bundle_sf"/>
</dbReference>
<evidence type="ECO:0000256" key="4">
    <source>
        <dbReference type="PIRNR" id="PIRNR006230"/>
    </source>
</evidence>
<feature type="binding site" evidence="5">
    <location>
        <position position="173"/>
    </location>
    <ligand>
        <name>GTP</name>
        <dbReference type="ChEBI" id="CHEBI:37565"/>
    </ligand>
</feature>
<comment type="caution">
    <text evidence="7">The sequence shown here is derived from an EMBL/GenBank/DDBJ whole genome shotgun (WGS) entry which is preliminary data.</text>
</comment>
<dbReference type="AlphaFoldDB" id="A0A1L8CXN8"/>
<dbReference type="InterPro" id="IPR030378">
    <property type="entry name" value="G_CP_dom"/>
</dbReference>
<evidence type="ECO:0000256" key="3">
    <source>
        <dbReference type="ARBA" id="ARBA00023134"/>
    </source>
</evidence>
<dbReference type="GO" id="GO:0006412">
    <property type="term" value="P:translation"/>
    <property type="evidence" value="ECO:0007669"/>
    <property type="project" value="TreeGrafter"/>
</dbReference>
<keyword evidence="8" id="KW-1185">Reference proteome</keyword>
<dbReference type="PROSITE" id="PS51721">
    <property type="entry name" value="G_CP"/>
    <property type="match status" value="1"/>
</dbReference>
<comment type="function">
    <text evidence="4">Required for a late step of 50S ribosomal subunit assembly. Has GTPase activity.</text>
</comment>
<dbReference type="GO" id="GO:0005737">
    <property type="term" value="C:cytoplasm"/>
    <property type="evidence" value="ECO:0007669"/>
    <property type="project" value="UniProtKB-SubCell"/>
</dbReference>
<name>A0A1L8CXN8_9THEO</name>
<dbReference type="InterPro" id="IPR016478">
    <property type="entry name" value="GTPase_MTG1"/>
</dbReference>
<dbReference type="PANTHER" id="PTHR45782:SF4">
    <property type="entry name" value="MITOCHONDRIAL RIBOSOME-ASSOCIATED GTPASE 1"/>
    <property type="match status" value="1"/>
</dbReference>
<dbReference type="NCBIfam" id="TIGR03596">
    <property type="entry name" value="GTPase_YlqF"/>
    <property type="match status" value="1"/>
</dbReference>
<comment type="similarity">
    <text evidence="4">Belongs to the TRAFAC class YlqF/YawG GTPase family. MTG1 subfamily.</text>
</comment>
<dbReference type="EMBL" id="BDJK01000055">
    <property type="protein sequence ID" value="GAV23670.1"/>
    <property type="molecule type" value="Genomic_DNA"/>
</dbReference>
<proteinExistence type="inferred from homology"/>
<dbReference type="RefSeq" id="WP_077177323.1">
    <property type="nucleotide sequence ID" value="NZ_BDJK01000055.1"/>
</dbReference>
<dbReference type="InterPro" id="IPR027417">
    <property type="entry name" value="P-loop_NTPase"/>
</dbReference>
<feature type="binding site" evidence="5">
    <location>
        <begin position="130"/>
        <end position="135"/>
    </location>
    <ligand>
        <name>GTP</name>
        <dbReference type="ChEBI" id="CHEBI:37565"/>
    </ligand>
</feature>
<dbReference type="Proteomes" id="UP000187485">
    <property type="component" value="Unassembled WGS sequence"/>
</dbReference>
<evidence type="ECO:0000256" key="1">
    <source>
        <dbReference type="ARBA" id="ARBA00014898"/>
    </source>
</evidence>
<keyword evidence="2 4" id="KW-0547">Nucleotide-binding</keyword>
<dbReference type="GO" id="GO:0005525">
    <property type="term" value="F:GTP binding"/>
    <property type="evidence" value="ECO:0007669"/>
    <property type="project" value="UniProtKB-KW"/>
</dbReference>
<dbReference type="Pfam" id="PF01926">
    <property type="entry name" value="MMR_HSR1"/>
    <property type="match status" value="1"/>
</dbReference>
<dbReference type="PANTHER" id="PTHR45782">
    <property type="entry name" value="MITOCHONDRIAL RIBOSOME-ASSOCIATED GTPASE 1"/>
    <property type="match status" value="1"/>
</dbReference>
<evidence type="ECO:0000256" key="5">
    <source>
        <dbReference type="PIRSR" id="PIRSR006230-1"/>
    </source>
</evidence>
<dbReference type="InterPro" id="IPR019991">
    <property type="entry name" value="GTP-bd_ribosome_bgen"/>
</dbReference>
<dbReference type="InterPro" id="IPR006073">
    <property type="entry name" value="GTP-bd"/>
</dbReference>
<dbReference type="Gene3D" id="1.10.1580.10">
    <property type="match status" value="1"/>
</dbReference>
<dbReference type="GO" id="GO:0003924">
    <property type="term" value="F:GTPase activity"/>
    <property type="evidence" value="ECO:0007669"/>
    <property type="project" value="TreeGrafter"/>
</dbReference>
<evidence type="ECO:0000313" key="7">
    <source>
        <dbReference type="EMBL" id="GAV23670.1"/>
    </source>
</evidence>
<organism evidence="7 8">
    <name type="scientific">Carboxydothermus pertinax</name>
    <dbReference type="NCBI Taxonomy" id="870242"/>
    <lineage>
        <taxon>Bacteria</taxon>
        <taxon>Bacillati</taxon>
        <taxon>Bacillota</taxon>
        <taxon>Clostridia</taxon>
        <taxon>Thermoanaerobacterales</taxon>
        <taxon>Thermoanaerobacteraceae</taxon>
        <taxon>Carboxydothermus</taxon>
    </lineage>
</organism>
<dbReference type="PIRSF" id="PIRSF006230">
    <property type="entry name" value="MG442"/>
    <property type="match status" value="1"/>
</dbReference>
<accession>A0A1L8CXN8</accession>
<feature type="domain" description="CP-type G" evidence="6">
    <location>
        <begin position="10"/>
        <end position="177"/>
    </location>
</feature>
<dbReference type="OrthoDB" id="9779790at2"/>